<evidence type="ECO:0000259" key="6">
    <source>
        <dbReference type="Pfam" id="PF04138"/>
    </source>
</evidence>
<name>A0A060UT42_9PROT</name>
<dbReference type="Pfam" id="PF04138">
    <property type="entry name" value="GtrA_DPMS_TM"/>
    <property type="match status" value="1"/>
</dbReference>
<dbReference type="RefSeq" id="WP_231551081.1">
    <property type="nucleotide sequence ID" value="NZ_CCCS020000023.1"/>
</dbReference>
<reference evidence="7" key="2">
    <citation type="submission" date="2014-07" db="EMBL/GenBank/DDBJ databases">
        <title>Initial genome analysis of the psychrotolerant acidophile Acidithiobacillus ferrivorans CF27: insights into iron and sulfur oxidation pathways and into biofilm formation.</title>
        <authorList>
            <person name="Talla E."/>
            <person name="Hedrich S."/>
            <person name="Mangenot S."/>
            <person name="Ji B."/>
            <person name="Johnson D.B."/>
            <person name="Barbe V."/>
            <person name="Bonnefoy V."/>
        </authorList>
    </citation>
    <scope>NUCLEOTIDE SEQUENCE [LARGE SCALE GENOMIC DNA]</scope>
    <source>
        <strain evidence="7">CF27</strain>
    </source>
</reference>
<protein>
    <recommendedName>
        <fullName evidence="6">GtrA/DPMS transmembrane domain-containing protein</fullName>
    </recommendedName>
</protein>
<evidence type="ECO:0000256" key="2">
    <source>
        <dbReference type="ARBA" id="ARBA00022692"/>
    </source>
</evidence>
<evidence type="ECO:0000256" key="1">
    <source>
        <dbReference type="ARBA" id="ARBA00004141"/>
    </source>
</evidence>
<feature type="transmembrane region" description="Helical" evidence="5">
    <location>
        <begin position="122"/>
        <end position="142"/>
    </location>
</feature>
<sequence>MKIPKLLGAHKTFMRLFISRQFVIFLLTGGISALANFLSRILYNAVVTFPVAIALAYITGMVVAFILAKIYVFTESSHSLAKSAILFTAVNLLGFIQAWIVSMVLEYHILPAIGIHQFDKSIATLVGISVPAFTSFIGYKYISFKKI</sequence>
<feature type="transmembrane region" description="Helical" evidence="5">
    <location>
        <begin position="84"/>
        <end position="110"/>
    </location>
</feature>
<feature type="transmembrane region" description="Helical" evidence="5">
    <location>
        <begin position="49"/>
        <end position="72"/>
    </location>
</feature>
<feature type="domain" description="GtrA/DPMS transmembrane" evidence="6">
    <location>
        <begin position="25"/>
        <end position="144"/>
    </location>
</feature>
<keyword evidence="2 5" id="KW-0812">Transmembrane</keyword>
<accession>A0A060UT42</accession>
<keyword evidence="4 5" id="KW-0472">Membrane</keyword>
<dbReference type="GO" id="GO:0000271">
    <property type="term" value="P:polysaccharide biosynthetic process"/>
    <property type="evidence" value="ECO:0007669"/>
    <property type="project" value="InterPro"/>
</dbReference>
<dbReference type="GO" id="GO:0016020">
    <property type="term" value="C:membrane"/>
    <property type="evidence" value="ECO:0007669"/>
    <property type="project" value="UniProtKB-SubCell"/>
</dbReference>
<evidence type="ECO:0000256" key="3">
    <source>
        <dbReference type="ARBA" id="ARBA00022989"/>
    </source>
</evidence>
<evidence type="ECO:0000313" key="7">
    <source>
        <dbReference type="EMBL" id="CDQ09749.1"/>
    </source>
</evidence>
<evidence type="ECO:0000256" key="4">
    <source>
        <dbReference type="ARBA" id="ARBA00023136"/>
    </source>
</evidence>
<keyword evidence="3 5" id="KW-1133">Transmembrane helix</keyword>
<feature type="transmembrane region" description="Helical" evidence="5">
    <location>
        <begin position="21"/>
        <end position="43"/>
    </location>
</feature>
<comment type="caution">
    <text evidence="7">The sequence shown here is derived from an EMBL/GenBank/DDBJ whole genome shotgun (WGS) entry which is preliminary data.</text>
</comment>
<dbReference type="EMBL" id="CCCS020000023">
    <property type="protein sequence ID" value="CDQ09749.1"/>
    <property type="molecule type" value="Genomic_DNA"/>
</dbReference>
<reference evidence="7" key="1">
    <citation type="submission" date="2014-03" db="EMBL/GenBank/DDBJ databases">
        <authorList>
            <person name="Genoscope - CEA"/>
        </authorList>
    </citation>
    <scope>NUCLEOTIDE SEQUENCE [LARGE SCALE GENOMIC DNA]</scope>
    <source>
        <strain evidence="7">CF27</strain>
    </source>
</reference>
<organism evidence="7">
    <name type="scientific">Acidithiobacillus ferrivorans</name>
    <dbReference type="NCBI Taxonomy" id="160808"/>
    <lineage>
        <taxon>Bacteria</taxon>
        <taxon>Pseudomonadati</taxon>
        <taxon>Pseudomonadota</taxon>
        <taxon>Acidithiobacillia</taxon>
        <taxon>Acidithiobacillales</taxon>
        <taxon>Acidithiobacillaceae</taxon>
        <taxon>Acidithiobacillus</taxon>
    </lineage>
</organism>
<dbReference type="AlphaFoldDB" id="A0A060UT42"/>
<comment type="subcellular location">
    <subcellularLocation>
        <location evidence="1">Membrane</location>
        <topology evidence="1">Multi-pass membrane protein</topology>
    </subcellularLocation>
</comment>
<evidence type="ECO:0000256" key="5">
    <source>
        <dbReference type="SAM" id="Phobius"/>
    </source>
</evidence>
<proteinExistence type="predicted"/>
<dbReference type="InterPro" id="IPR007267">
    <property type="entry name" value="GtrA_DPMS_TM"/>
</dbReference>
<gene>
    <name evidence="7" type="ORF">AFERRI_30395</name>
</gene>